<comment type="caution">
    <text evidence="8">The sequence shown here is derived from an EMBL/GenBank/DDBJ whole genome shotgun (WGS) entry which is preliminary data.</text>
</comment>
<proteinExistence type="predicted"/>
<keyword evidence="5" id="KW-0539">Nucleus</keyword>
<dbReference type="GO" id="GO:0005634">
    <property type="term" value="C:nucleus"/>
    <property type="evidence" value="ECO:0007669"/>
    <property type="project" value="TreeGrafter"/>
</dbReference>
<protein>
    <recommendedName>
        <fullName evidence="7">Zn(2)-C6 fungal-type domain-containing protein</fullName>
    </recommendedName>
</protein>
<dbReference type="PANTHER" id="PTHR31668">
    <property type="entry name" value="GLUCOSE TRANSPORT TRANSCRIPTION REGULATOR RGT1-RELATED-RELATED"/>
    <property type="match status" value="1"/>
</dbReference>
<keyword evidence="9" id="KW-1185">Reference proteome</keyword>
<reference evidence="8 9" key="1">
    <citation type="journal article" date="2016" name="BMC Genomics">
        <title>Comparative genomic and transcriptomic analyses of the Fuzhuan brick tea-fermentation fungus Aspergillus cristatus.</title>
        <authorList>
            <person name="Ge Y."/>
            <person name="Wang Y."/>
            <person name="Liu Y."/>
            <person name="Tan Y."/>
            <person name="Ren X."/>
            <person name="Zhang X."/>
            <person name="Hyde K.D."/>
            <person name="Liu Y."/>
            <person name="Liu Z."/>
        </authorList>
    </citation>
    <scope>NUCLEOTIDE SEQUENCE [LARGE SCALE GENOMIC DNA]</scope>
    <source>
        <strain evidence="8 9">GZAAS20.1005</strain>
    </source>
</reference>
<dbReference type="InterPro" id="IPR007219">
    <property type="entry name" value="XnlR_reg_dom"/>
</dbReference>
<dbReference type="CDD" id="cd00067">
    <property type="entry name" value="GAL4"/>
    <property type="match status" value="1"/>
</dbReference>
<dbReference type="Pfam" id="PF00172">
    <property type="entry name" value="Zn_clus"/>
    <property type="match status" value="1"/>
</dbReference>
<feature type="region of interest" description="Disordered" evidence="6">
    <location>
        <begin position="64"/>
        <end position="109"/>
    </location>
</feature>
<dbReference type="SMART" id="SM00066">
    <property type="entry name" value="GAL4"/>
    <property type="match status" value="1"/>
</dbReference>
<feature type="compositionally biased region" description="Polar residues" evidence="6">
    <location>
        <begin position="84"/>
        <end position="105"/>
    </location>
</feature>
<dbReference type="GO" id="GO:0000981">
    <property type="term" value="F:DNA-binding transcription factor activity, RNA polymerase II-specific"/>
    <property type="evidence" value="ECO:0007669"/>
    <property type="project" value="InterPro"/>
</dbReference>
<dbReference type="InterPro" id="IPR001138">
    <property type="entry name" value="Zn2Cys6_DnaBD"/>
</dbReference>
<feature type="domain" description="Zn(2)-C6 fungal-type" evidence="7">
    <location>
        <begin position="23"/>
        <end position="55"/>
    </location>
</feature>
<dbReference type="AlphaFoldDB" id="A0A1E3BSK0"/>
<name>A0A1E3BSK0_ASPCR</name>
<dbReference type="PROSITE" id="PS00463">
    <property type="entry name" value="ZN2_CY6_FUNGAL_1"/>
    <property type="match status" value="1"/>
</dbReference>
<dbReference type="Pfam" id="PF04082">
    <property type="entry name" value="Fungal_trans"/>
    <property type="match status" value="1"/>
</dbReference>
<feature type="region of interest" description="Disordered" evidence="6">
    <location>
        <begin position="1"/>
        <end position="21"/>
    </location>
</feature>
<dbReference type="GO" id="GO:0006351">
    <property type="term" value="P:DNA-templated transcription"/>
    <property type="evidence" value="ECO:0007669"/>
    <property type="project" value="InterPro"/>
</dbReference>
<accession>A0A1E3BSK0</accession>
<dbReference type="GO" id="GO:0003677">
    <property type="term" value="F:DNA binding"/>
    <property type="evidence" value="ECO:0007669"/>
    <property type="project" value="UniProtKB-KW"/>
</dbReference>
<evidence type="ECO:0000256" key="1">
    <source>
        <dbReference type="ARBA" id="ARBA00022723"/>
    </source>
</evidence>
<evidence type="ECO:0000256" key="2">
    <source>
        <dbReference type="ARBA" id="ARBA00023015"/>
    </source>
</evidence>
<dbReference type="GO" id="GO:0001080">
    <property type="term" value="P:nitrogen catabolite activation of transcription from RNA polymerase II promoter"/>
    <property type="evidence" value="ECO:0007669"/>
    <property type="project" value="TreeGrafter"/>
</dbReference>
<gene>
    <name evidence="8" type="ORF">SI65_01540</name>
</gene>
<keyword evidence="2" id="KW-0805">Transcription regulation</keyword>
<organism evidence="8 9">
    <name type="scientific">Aspergillus cristatus</name>
    <name type="common">Chinese Fuzhuan brick tea-fermentation fungus</name>
    <name type="synonym">Eurotium cristatum</name>
    <dbReference type="NCBI Taxonomy" id="573508"/>
    <lineage>
        <taxon>Eukaryota</taxon>
        <taxon>Fungi</taxon>
        <taxon>Dikarya</taxon>
        <taxon>Ascomycota</taxon>
        <taxon>Pezizomycotina</taxon>
        <taxon>Eurotiomycetes</taxon>
        <taxon>Eurotiomycetidae</taxon>
        <taxon>Eurotiales</taxon>
        <taxon>Aspergillaceae</taxon>
        <taxon>Aspergillus</taxon>
        <taxon>Aspergillus subgen. Aspergillus</taxon>
    </lineage>
</organism>
<dbReference type="SUPFAM" id="SSF57701">
    <property type="entry name" value="Zn2/Cys6 DNA-binding domain"/>
    <property type="match status" value="1"/>
</dbReference>
<dbReference type="PROSITE" id="PS50048">
    <property type="entry name" value="ZN2_CY6_FUNGAL_2"/>
    <property type="match status" value="1"/>
</dbReference>
<dbReference type="CDD" id="cd12148">
    <property type="entry name" value="fungal_TF_MHR"/>
    <property type="match status" value="1"/>
</dbReference>
<dbReference type="STRING" id="573508.A0A1E3BSK0"/>
<evidence type="ECO:0000313" key="9">
    <source>
        <dbReference type="Proteomes" id="UP000094569"/>
    </source>
</evidence>
<evidence type="ECO:0000313" key="8">
    <source>
        <dbReference type="EMBL" id="ODM23950.1"/>
    </source>
</evidence>
<dbReference type="InterPro" id="IPR050797">
    <property type="entry name" value="Carb_Metab_Trans_Reg"/>
</dbReference>
<dbReference type="EMBL" id="JXNT01000001">
    <property type="protein sequence ID" value="ODM23950.1"/>
    <property type="molecule type" value="Genomic_DNA"/>
</dbReference>
<evidence type="ECO:0000256" key="5">
    <source>
        <dbReference type="ARBA" id="ARBA00023242"/>
    </source>
</evidence>
<evidence type="ECO:0000256" key="6">
    <source>
        <dbReference type="SAM" id="MobiDB-lite"/>
    </source>
</evidence>
<keyword evidence="4" id="KW-0804">Transcription</keyword>
<feature type="compositionally biased region" description="Polar residues" evidence="6">
    <location>
        <begin position="1"/>
        <end position="15"/>
    </location>
</feature>
<dbReference type="Proteomes" id="UP000094569">
    <property type="component" value="Unassembled WGS sequence"/>
</dbReference>
<evidence type="ECO:0000259" key="7">
    <source>
        <dbReference type="PROSITE" id="PS50048"/>
    </source>
</evidence>
<dbReference type="PANTHER" id="PTHR31668:SF10">
    <property type="entry name" value="ZN(II)2CYS6 TRANSCRIPTION FACTOR (EUROFUNG)"/>
    <property type="match status" value="1"/>
</dbReference>
<evidence type="ECO:0000256" key="4">
    <source>
        <dbReference type="ARBA" id="ARBA00023163"/>
    </source>
</evidence>
<dbReference type="Gene3D" id="4.10.240.10">
    <property type="entry name" value="Zn(2)-C6 fungal-type DNA-binding domain"/>
    <property type="match status" value="1"/>
</dbReference>
<dbReference type="GO" id="GO:0008270">
    <property type="term" value="F:zinc ion binding"/>
    <property type="evidence" value="ECO:0007669"/>
    <property type="project" value="InterPro"/>
</dbReference>
<keyword evidence="3" id="KW-0238">DNA-binding</keyword>
<evidence type="ECO:0000256" key="3">
    <source>
        <dbReference type="ARBA" id="ARBA00023125"/>
    </source>
</evidence>
<dbReference type="SMART" id="SM00906">
    <property type="entry name" value="Fungal_trans"/>
    <property type="match status" value="1"/>
</dbReference>
<sequence length="677" mass="75398">METPDHSQANKSTRPYRSRLQPACHSCRKRKSRCKTTGSSSACVTCQLHGTECVYPLATDEIPQRSRTPRRLAAKARQDCGNRPASTPTSQIRRTASSSNYSPQLLQPLPDTEIHATNTAVRPSETLGSPKETGQGGLFSNFIGIVAETGDDSSHIVSPAVANDNDVLESYLSTIPGARRRCLIRPSFDSGRAIKPVLFNTVSRRPLGMNTKQTLAATKCEYIEKYLEPGVEGVVDLFFQNANICFPIFDEASFRNAYRTHKEKISPALLCNLYAHALIYWDNLPRLRSVRSPDIRFIWNQANEALHSELWLCPGISTVMAIILNVCGRPSTSMFGNGGMIGTAVALCNALGLNRDPSNWNISPLEKRFRIRIWWLVNVHDSWCSLAYGTPPQINSAQHDVPFPRLEDLCEASSTPDQKAAASIFIALTTLTDVLGRYLEHIYQVSKINLPYPPEMQSTTYFEHILSKWEESLPDDIRRLVIRGTHLNAPGAANFRLAYLAVKLLLRRIQLDLDTKDAAVHVEEDATTSQFYLQAQRAAEDIVHLIQELDESHFRGFWIPVNAFSLTSATTFLLRSGLRMRTSTSSSRNAPLRIAREMINTLHSHRLHFSWDLADHCLVSCSDLVEKISSVEAGGDGLGDMGILDLENQVDVDLSALEDFLDGFPGFVDGLEMPMPL</sequence>
<dbReference type="OrthoDB" id="3034343at2759"/>
<dbReference type="InterPro" id="IPR036864">
    <property type="entry name" value="Zn2-C6_fun-type_DNA-bd_sf"/>
</dbReference>
<dbReference type="VEuPathDB" id="FungiDB:SI65_01540"/>
<keyword evidence="1" id="KW-0479">Metal-binding</keyword>